<proteinExistence type="predicted"/>
<accession>A0ABX1JLR0</accession>
<comment type="caution">
    <text evidence="1">The sequence shown here is derived from an EMBL/GenBank/DDBJ whole genome shotgun (WGS) entry which is preliminary data.</text>
</comment>
<organism evidence="1 2">
    <name type="scientific">Amycolatopsis acididurans</name>
    <dbReference type="NCBI Taxonomy" id="2724524"/>
    <lineage>
        <taxon>Bacteria</taxon>
        <taxon>Bacillati</taxon>
        <taxon>Actinomycetota</taxon>
        <taxon>Actinomycetes</taxon>
        <taxon>Pseudonocardiales</taxon>
        <taxon>Pseudonocardiaceae</taxon>
        <taxon>Amycolatopsis</taxon>
    </lineage>
</organism>
<evidence type="ECO:0000313" key="2">
    <source>
        <dbReference type="Proteomes" id="UP000715441"/>
    </source>
</evidence>
<evidence type="ECO:0000313" key="1">
    <source>
        <dbReference type="EMBL" id="NKQ59197.1"/>
    </source>
</evidence>
<name>A0ABX1JLR0_9PSEU</name>
<gene>
    <name evidence="1" type="ORF">HFP15_40795</name>
</gene>
<sequence>MTASTESDPVLDILGDITKMFGSLFDQMDWAEEEVARAITTNPAEADTLYHSFSLLTPTHERMSREFVFRPHCREILNRVVNGADTRPGTAVEVCCACSEVSTIAPMRSAAAGLYARMWAAAFPDARVFGERQLHHEALEGSTIDDLEADARRRLAVKDRTLGTIECAGRHHGEIVQCKYAGA</sequence>
<keyword evidence="2" id="KW-1185">Reference proteome</keyword>
<reference evidence="1 2" key="1">
    <citation type="submission" date="2020-04" db="EMBL/GenBank/DDBJ databases">
        <title>Novel species.</title>
        <authorList>
            <person name="Teo W.F.A."/>
            <person name="Lipun K."/>
            <person name="Srisuk N."/>
            <person name="Duangmal K."/>
        </authorList>
    </citation>
    <scope>NUCLEOTIDE SEQUENCE [LARGE SCALE GENOMIC DNA]</scope>
    <source>
        <strain evidence="1 2">K13G38</strain>
    </source>
</reference>
<dbReference type="RefSeq" id="WP_168523747.1">
    <property type="nucleotide sequence ID" value="NZ_JAAXLS010000083.1"/>
</dbReference>
<dbReference type="EMBL" id="JAAXLS010000083">
    <property type="protein sequence ID" value="NKQ59197.1"/>
    <property type="molecule type" value="Genomic_DNA"/>
</dbReference>
<protein>
    <submittedName>
        <fullName evidence="1">Uncharacterized protein</fullName>
    </submittedName>
</protein>
<dbReference type="Proteomes" id="UP000715441">
    <property type="component" value="Unassembled WGS sequence"/>
</dbReference>